<keyword evidence="4 6" id="KW-0143">Chaperone</keyword>
<dbReference type="Pfam" id="PF13083">
    <property type="entry name" value="KH_KhpA-B"/>
    <property type="match status" value="1"/>
</dbReference>
<dbReference type="AlphaFoldDB" id="I4BAW0"/>
<dbReference type="GO" id="GO:0005737">
    <property type="term" value="C:cytoplasm"/>
    <property type="evidence" value="ECO:0007669"/>
    <property type="project" value="UniProtKB-SubCell"/>
</dbReference>
<dbReference type="KEGG" id="tpx:Turpa_3783"/>
<dbReference type="SMART" id="SM00393">
    <property type="entry name" value="R3H"/>
    <property type="match status" value="1"/>
</dbReference>
<dbReference type="InterPro" id="IPR038247">
    <property type="entry name" value="Jag_N_dom_sf"/>
</dbReference>
<name>I4BAW0_TURPD</name>
<dbReference type="InterPro" id="IPR036867">
    <property type="entry name" value="R3H_dom_sf"/>
</dbReference>
<dbReference type="Gene3D" id="3.30.30.80">
    <property type="entry name" value="probable RNA-binding protein from clostridium symbiosum atcc 14940"/>
    <property type="match status" value="1"/>
</dbReference>
<gene>
    <name evidence="6" type="primary">khpB</name>
    <name evidence="6" type="synonym">eloR</name>
    <name evidence="9" type="ordered locus">Turpa_3783</name>
</gene>
<dbReference type="PROSITE" id="PS51061">
    <property type="entry name" value="R3H"/>
    <property type="match status" value="1"/>
</dbReference>
<feature type="compositionally biased region" description="Basic and acidic residues" evidence="7">
    <location>
        <begin position="240"/>
        <end position="259"/>
    </location>
</feature>
<keyword evidence="5 6" id="KW-0961">Cell wall biogenesis/degradation</keyword>
<comment type="subcellular location">
    <subcellularLocation>
        <location evidence="6">Cytoplasm</location>
    </subcellularLocation>
</comment>
<dbReference type="GO" id="GO:0071555">
    <property type="term" value="P:cell wall organization"/>
    <property type="evidence" value="ECO:0007669"/>
    <property type="project" value="UniProtKB-KW"/>
</dbReference>
<dbReference type="Proteomes" id="UP000006048">
    <property type="component" value="Chromosome"/>
</dbReference>
<evidence type="ECO:0000256" key="4">
    <source>
        <dbReference type="ARBA" id="ARBA00023186"/>
    </source>
</evidence>
<dbReference type="Pfam" id="PF01424">
    <property type="entry name" value="R3H"/>
    <property type="match status" value="1"/>
</dbReference>
<reference evidence="9 10" key="1">
    <citation type="submission" date="2012-06" db="EMBL/GenBank/DDBJ databases">
        <title>The complete chromosome of genome of Turneriella parva DSM 21527.</title>
        <authorList>
            <consortium name="US DOE Joint Genome Institute (JGI-PGF)"/>
            <person name="Lucas S."/>
            <person name="Han J."/>
            <person name="Lapidus A."/>
            <person name="Bruce D."/>
            <person name="Goodwin L."/>
            <person name="Pitluck S."/>
            <person name="Peters L."/>
            <person name="Kyrpides N."/>
            <person name="Mavromatis K."/>
            <person name="Ivanova N."/>
            <person name="Mikhailova N."/>
            <person name="Chertkov O."/>
            <person name="Detter J.C."/>
            <person name="Tapia R."/>
            <person name="Han C."/>
            <person name="Land M."/>
            <person name="Hauser L."/>
            <person name="Markowitz V."/>
            <person name="Cheng J.-F."/>
            <person name="Hugenholtz P."/>
            <person name="Woyke T."/>
            <person name="Wu D."/>
            <person name="Gronow S."/>
            <person name="Wellnitz S."/>
            <person name="Brambilla E."/>
            <person name="Klenk H.-P."/>
            <person name="Eisen J.A."/>
        </authorList>
    </citation>
    <scope>NUCLEOTIDE SEQUENCE [LARGE SCALE GENOMIC DNA]</scope>
    <source>
        <strain evidence="10">ATCC BAA-1111 / DSM 21527 / NCTC 11395 / H</strain>
    </source>
</reference>
<evidence type="ECO:0000256" key="6">
    <source>
        <dbReference type="HAMAP-Rule" id="MF_00867"/>
    </source>
</evidence>
<dbReference type="STRING" id="869212.Turpa_3783"/>
<keyword evidence="3 6" id="KW-0133">Cell shape</keyword>
<dbReference type="GO" id="GO:0008360">
    <property type="term" value="P:regulation of cell shape"/>
    <property type="evidence" value="ECO:0007669"/>
    <property type="project" value="UniProtKB-KW"/>
</dbReference>
<evidence type="ECO:0000256" key="5">
    <source>
        <dbReference type="ARBA" id="ARBA00023316"/>
    </source>
</evidence>
<comment type="subunit">
    <text evidence="6">Forms a complex with KhpA.</text>
</comment>
<dbReference type="InterPro" id="IPR032782">
    <property type="entry name" value="KhpB_N"/>
</dbReference>
<dbReference type="Gene3D" id="3.30.1370.50">
    <property type="entry name" value="R3H-like domain"/>
    <property type="match status" value="1"/>
</dbReference>
<evidence type="ECO:0000256" key="2">
    <source>
        <dbReference type="ARBA" id="ARBA00022884"/>
    </source>
</evidence>
<keyword evidence="10" id="KW-1185">Reference proteome</keyword>
<dbReference type="Pfam" id="PF14804">
    <property type="entry name" value="Jag_N"/>
    <property type="match status" value="1"/>
</dbReference>
<dbReference type="SMART" id="SM01245">
    <property type="entry name" value="Jag_N"/>
    <property type="match status" value="1"/>
</dbReference>
<organism evidence="9 10">
    <name type="scientific">Turneriella parva (strain ATCC BAA-1111 / DSM 21527 / NCTC 11395 / H)</name>
    <name type="common">Leptospira parva</name>
    <dbReference type="NCBI Taxonomy" id="869212"/>
    <lineage>
        <taxon>Bacteria</taxon>
        <taxon>Pseudomonadati</taxon>
        <taxon>Spirochaetota</taxon>
        <taxon>Spirochaetia</taxon>
        <taxon>Leptospirales</taxon>
        <taxon>Leptospiraceae</taxon>
        <taxon>Turneriella</taxon>
    </lineage>
</organism>
<evidence type="ECO:0000313" key="10">
    <source>
        <dbReference type="Proteomes" id="UP000006048"/>
    </source>
</evidence>
<comment type="similarity">
    <text evidence="6">Belongs to the KhpB RNA-binding protein family.</text>
</comment>
<dbReference type="InterPro" id="IPR015946">
    <property type="entry name" value="KH_dom-like_a/b"/>
</dbReference>
<dbReference type="OrthoDB" id="9794483at2"/>
<dbReference type="PANTHER" id="PTHR35800:SF1">
    <property type="entry name" value="RNA-BINDING PROTEIN KHPB"/>
    <property type="match status" value="1"/>
</dbReference>
<accession>I4BAW0</accession>
<sequence>MQILEVQALGEKEALDQALADLGTEAENVEISVLKKGSSGFLGLGQKTLGIYKVNAIRGKTPLAVIIRGVISTLLGHMGYTVTVKDHRSVEEGKLMVDLESEFAGYIIGKHGRTLEALQFMTNLIVEKITGEQPKILLDIENYRERRAQHLMEIAQKTGEYVARTGKSRLLDPLNPYERRLVHMALQDNGTVKTESEGNGVYKRVRIFKIVTDQAPDGNAAEPGNELTTDDNIGNIAFEAGHDPEGADDIEFKSDDFNR</sequence>
<evidence type="ECO:0000256" key="7">
    <source>
        <dbReference type="SAM" id="MobiDB-lite"/>
    </source>
</evidence>
<dbReference type="InterPro" id="IPR034079">
    <property type="entry name" value="R3H_KhpB"/>
</dbReference>
<feature type="region of interest" description="Disordered" evidence="7">
    <location>
        <begin position="215"/>
        <end position="259"/>
    </location>
</feature>
<comment type="domain">
    <text evidence="6">Has an N-terminal Jag-N domain and 2 RNA-binding domains (KH and R3H).</text>
</comment>
<dbReference type="HAMAP" id="MF_00867">
    <property type="entry name" value="KhpB"/>
    <property type="match status" value="1"/>
</dbReference>
<dbReference type="NCBIfam" id="NF041568">
    <property type="entry name" value="Jag_EloR"/>
    <property type="match status" value="1"/>
</dbReference>
<dbReference type="Gene3D" id="3.30.300.20">
    <property type="match status" value="1"/>
</dbReference>
<comment type="caution">
    <text evidence="6">Lacks conserved residue(s) required for the propagation of feature annotation.</text>
</comment>
<keyword evidence="1 6" id="KW-0963">Cytoplasm</keyword>
<evidence type="ECO:0000259" key="8">
    <source>
        <dbReference type="PROSITE" id="PS51061"/>
    </source>
</evidence>
<evidence type="ECO:0000313" key="9">
    <source>
        <dbReference type="EMBL" id="AFM14417.1"/>
    </source>
</evidence>
<dbReference type="SUPFAM" id="SSF82708">
    <property type="entry name" value="R3H domain"/>
    <property type="match status" value="1"/>
</dbReference>
<keyword evidence="2 6" id="KW-0694">RNA-binding</keyword>
<evidence type="ECO:0000256" key="1">
    <source>
        <dbReference type="ARBA" id="ARBA00022490"/>
    </source>
</evidence>
<feature type="domain" description="R3H" evidence="8">
    <location>
        <begin position="145"/>
        <end position="211"/>
    </location>
</feature>
<dbReference type="EMBL" id="CP002959">
    <property type="protein sequence ID" value="AFM14417.1"/>
    <property type="molecule type" value="Genomic_DNA"/>
</dbReference>
<dbReference type="CDD" id="cd02414">
    <property type="entry name" value="KH-II_Jag"/>
    <property type="match status" value="1"/>
</dbReference>
<dbReference type="GO" id="GO:0003723">
    <property type="term" value="F:RNA binding"/>
    <property type="evidence" value="ECO:0007669"/>
    <property type="project" value="UniProtKB-UniRule"/>
</dbReference>
<dbReference type="GO" id="GO:0009252">
    <property type="term" value="P:peptidoglycan biosynthetic process"/>
    <property type="evidence" value="ECO:0007669"/>
    <property type="project" value="UniProtKB-UniRule"/>
</dbReference>
<dbReference type="HOGENOM" id="CLU_042512_0_1_12"/>
<protein>
    <recommendedName>
        <fullName evidence="6">RNA-binding protein KhpB</fullName>
    </recommendedName>
    <alternativeName>
        <fullName evidence="6">RNA-binding protein EloR</fullName>
    </alternativeName>
</protein>
<dbReference type="PANTHER" id="PTHR35800">
    <property type="entry name" value="PROTEIN JAG"/>
    <property type="match status" value="1"/>
</dbReference>
<dbReference type="InterPro" id="IPR039247">
    <property type="entry name" value="KhpB"/>
</dbReference>
<dbReference type="RefSeq" id="WP_014804894.1">
    <property type="nucleotide sequence ID" value="NC_018020.1"/>
</dbReference>
<comment type="function">
    <text evidence="6">A probable RNA chaperone. Forms a complex with KhpA which binds to cellular RNA and controls its expression. Plays a role in peptidoglycan (PG) homeostasis and cell length regulation.</text>
</comment>
<dbReference type="InterPro" id="IPR001374">
    <property type="entry name" value="R3H_dom"/>
</dbReference>
<evidence type="ECO:0000256" key="3">
    <source>
        <dbReference type="ARBA" id="ARBA00022960"/>
    </source>
</evidence>
<proteinExistence type="inferred from homology"/>
<dbReference type="InterPro" id="IPR038008">
    <property type="entry name" value="Jag_KH"/>
</dbReference>
<dbReference type="CDD" id="cd02644">
    <property type="entry name" value="R3H_jag"/>
    <property type="match status" value="1"/>
</dbReference>